<dbReference type="GeneID" id="19404460"/>
<evidence type="ECO:0000256" key="1">
    <source>
        <dbReference type="SAM" id="MobiDB-lite"/>
    </source>
</evidence>
<dbReference type="Proteomes" id="UP000016935">
    <property type="component" value="Unassembled WGS sequence"/>
</dbReference>
<evidence type="ECO:0000313" key="2">
    <source>
        <dbReference type="EMBL" id="EOA87844.1"/>
    </source>
</evidence>
<sequence>MSATPFQTPPPRQKPKRLPKKRKRPDTNALRAAAAQLDHINSLSAKFKVPAFVELLSDNDDGQESEDILEAEYQEDAKSKGIKMLKRRGGDKYSTPMHFQEFSATQASNMSESNRARLPRKHARRHSFISYSSSESEGKLLIPSQPISKIPCSPFLQESPRPPRRHAAKAPRRAPKPPNPSTIQARSINSPSNSDTVHRPASKKRRTSSQKLLEEIQDLAIDMQGWDRSYTPDTKRITRSQRSATRQESSAPVQLARTARRTRFWLDSESPVRSRGGSSSADDTAAYGGTVKEEFEARSKTKEETGIYTEAFYMPQTSHCGIFSGPSSPADETLDAQLLQRITQRMRDPHDIIHAGCDIAMPSIEVEENEILGC</sequence>
<reference evidence="2 3" key="1">
    <citation type="journal article" date="2012" name="PLoS Pathog.">
        <title>Diverse lifestyles and strategies of plant pathogenesis encoded in the genomes of eighteen Dothideomycetes fungi.</title>
        <authorList>
            <person name="Ohm R.A."/>
            <person name="Feau N."/>
            <person name="Henrissat B."/>
            <person name="Schoch C.L."/>
            <person name="Horwitz B.A."/>
            <person name="Barry K.W."/>
            <person name="Condon B.J."/>
            <person name="Copeland A.C."/>
            <person name="Dhillon B."/>
            <person name="Glaser F."/>
            <person name="Hesse C.N."/>
            <person name="Kosti I."/>
            <person name="LaButti K."/>
            <person name="Lindquist E.A."/>
            <person name="Lucas S."/>
            <person name="Salamov A.A."/>
            <person name="Bradshaw R.E."/>
            <person name="Ciuffetti L."/>
            <person name="Hamelin R.C."/>
            <person name="Kema G.H.J."/>
            <person name="Lawrence C."/>
            <person name="Scott J.A."/>
            <person name="Spatafora J.W."/>
            <person name="Turgeon B.G."/>
            <person name="de Wit P.J.G.M."/>
            <person name="Zhong S."/>
            <person name="Goodwin S.B."/>
            <person name="Grigoriev I.V."/>
        </authorList>
    </citation>
    <scope>NUCLEOTIDE SEQUENCE [LARGE SCALE GENOMIC DNA]</scope>
    <source>
        <strain evidence="3">28A</strain>
    </source>
</reference>
<feature type="region of interest" description="Disordered" evidence="1">
    <location>
        <begin position="227"/>
        <end position="256"/>
    </location>
</feature>
<reference evidence="2 3" key="2">
    <citation type="journal article" date="2013" name="PLoS Genet.">
        <title>Comparative genome structure, secondary metabolite, and effector coding capacity across Cochliobolus pathogens.</title>
        <authorList>
            <person name="Condon B.J."/>
            <person name="Leng Y."/>
            <person name="Wu D."/>
            <person name="Bushley K.E."/>
            <person name="Ohm R.A."/>
            <person name="Otillar R."/>
            <person name="Martin J."/>
            <person name="Schackwitz W."/>
            <person name="Grimwood J."/>
            <person name="MohdZainudin N."/>
            <person name="Xue C."/>
            <person name="Wang R."/>
            <person name="Manning V.A."/>
            <person name="Dhillon B."/>
            <person name="Tu Z.J."/>
            <person name="Steffenson B.J."/>
            <person name="Salamov A."/>
            <person name="Sun H."/>
            <person name="Lowry S."/>
            <person name="LaButti K."/>
            <person name="Han J."/>
            <person name="Copeland A."/>
            <person name="Lindquist E."/>
            <person name="Barry K."/>
            <person name="Schmutz J."/>
            <person name="Baker S.E."/>
            <person name="Ciuffetti L.M."/>
            <person name="Grigoriev I.V."/>
            <person name="Zhong S."/>
            <person name="Turgeon B.G."/>
        </authorList>
    </citation>
    <scope>NUCLEOTIDE SEQUENCE [LARGE SCALE GENOMIC DNA]</scope>
    <source>
        <strain evidence="3">28A</strain>
    </source>
</reference>
<feature type="region of interest" description="Disordered" evidence="1">
    <location>
        <begin position="269"/>
        <end position="288"/>
    </location>
</feature>
<feature type="compositionally biased region" description="Polar residues" evidence="1">
    <location>
        <begin position="240"/>
        <end position="252"/>
    </location>
</feature>
<feature type="compositionally biased region" description="Basic residues" evidence="1">
    <location>
        <begin position="13"/>
        <end position="24"/>
    </location>
</feature>
<feature type="region of interest" description="Disordered" evidence="1">
    <location>
        <begin position="102"/>
        <end position="210"/>
    </location>
</feature>
<name>R0KEU5_EXST2</name>
<feature type="region of interest" description="Disordered" evidence="1">
    <location>
        <begin position="1"/>
        <end position="27"/>
    </location>
</feature>
<dbReference type="AlphaFoldDB" id="R0KEU5"/>
<feature type="compositionally biased region" description="Polar residues" evidence="1">
    <location>
        <begin position="102"/>
        <end position="113"/>
    </location>
</feature>
<keyword evidence="3" id="KW-1185">Reference proteome</keyword>
<gene>
    <name evidence="2" type="ORF">SETTUDRAFT_39295</name>
</gene>
<proteinExistence type="predicted"/>
<feature type="compositionally biased region" description="Basic residues" evidence="1">
    <location>
        <begin position="117"/>
        <end position="127"/>
    </location>
</feature>
<dbReference type="HOGENOM" id="CLU_740022_0_0_1"/>
<protein>
    <submittedName>
        <fullName evidence="2">Uncharacterized protein</fullName>
    </submittedName>
</protein>
<dbReference type="RefSeq" id="XP_008024557.1">
    <property type="nucleotide sequence ID" value="XM_008026366.1"/>
</dbReference>
<organism evidence="2 3">
    <name type="scientific">Exserohilum turcicum (strain 28A)</name>
    <name type="common">Northern leaf blight fungus</name>
    <name type="synonym">Setosphaeria turcica</name>
    <dbReference type="NCBI Taxonomy" id="671987"/>
    <lineage>
        <taxon>Eukaryota</taxon>
        <taxon>Fungi</taxon>
        <taxon>Dikarya</taxon>
        <taxon>Ascomycota</taxon>
        <taxon>Pezizomycotina</taxon>
        <taxon>Dothideomycetes</taxon>
        <taxon>Pleosporomycetidae</taxon>
        <taxon>Pleosporales</taxon>
        <taxon>Pleosporineae</taxon>
        <taxon>Pleosporaceae</taxon>
        <taxon>Exserohilum</taxon>
    </lineage>
</organism>
<dbReference type="EMBL" id="KB908570">
    <property type="protein sequence ID" value="EOA87844.1"/>
    <property type="molecule type" value="Genomic_DNA"/>
</dbReference>
<accession>R0KEU5</accession>
<feature type="compositionally biased region" description="Basic residues" evidence="1">
    <location>
        <begin position="162"/>
        <end position="175"/>
    </location>
</feature>
<feature type="compositionally biased region" description="Polar residues" evidence="1">
    <location>
        <begin position="181"/>
        <end position="195"/>
    </location>
</feature>
<evidence type="ECO:0000313" key="3">
    <source>
        <dbReference type="Proteomes" id="UP000016935"/>
    </source>
</evidence>